<gene>
    <name evidence="1" type="ORF">GMST_40960</name>
</gene>
<evidence type="ECO:0008006" key="3">
    <source>
        <dbReference type="Google" id="ProtNLM"/>
    </source>
</evidence>
<sequence>MRLVFRTGLTLPVLAGMLLLASLIGGCGYHAVLRDEPLFAGQGVDVVVFANRSYQAGVEGVLARSLVDELALRSGGRVVTGSEATLELTGTVLTYGSSAVSYNSLDQIREYRLDISVEAVLRDRITQRVVWKGELVESQTYPVNLNLALQRNSEEAAAAKVCRRLAEDIWQKAGERF</sequence>
<protein>
    <recommendedName>
        <fullName evidence="3">Lipoprotein</fullName>
    </recommendedName>
</protein>
<dbReference type="RefSeq" id="WP_246399968.1">
    <property type="nucleotide sequence ID" value="NZ_BLXX01000019.1"/>
</dbReference>
<name>A0A6V8MP47_9BACT</name>
<dbReference type="Pfam" id="PF04390">
    <property type="entry name" value="LptE"/>
    <property type="match status" value="1"/>
</dbReference>
<evidence type="ECO:0000313" key="1">
    <source>
        <dbReference type="EMBL" id="GFO61771.1"/>
    </source>
</evidence>
<organism evidence="1 2">
    <name type="scientific">Geomonas silvestris</name>
    <dbReference type="NCBI Taxonomy" id="2740184"/>
    <lineage>
        <taxon>Bacteria</taxon>
        <taxon>Pseudomonadati</taxon>
        <taxon>Thermodesulfobacteriota</taxon>
        <taxon>Desulfuromonadia</taxon>
        <taxon>Geobacterales</taxon>
        <taxon>Geobacteraceae</taxon>
        <taxon>Geomonas</taxon>
    </lineage>
</organism>
<dbReference type="EMBL" id="BLXX01000019">
    <property type="protein sequence ID" value="GFO61771.1"/>
    <property type="molecule type" value="Genomic_DNA"/>
</dbReference>
<dbReference type="Proteomes" id="UP000556026">
    <property type="component" value="Unassembled WGS sequence"/>
</dbReference>
<comment type="caution">
    <text evidence="1">The sequence shown here is derived from an EMBL/GenBank/DDBJ whole genome shotgun (WGS) entry which is preliminary data.</text>
</comment>
<dbReference type="PROSITE" id="PS51257">
    <property type="entry name" value="PROKAR_LIPOPROTEIN"/>
    <property type="match status" value="1"/>
</dbReference>
<proteinExistence type="predicted"/>
<accession>A0A6V8MP47</accession>
<reference evidence="2" key="1">
    <citation type="submission" date="2020-06" db="EMBL/GenBank/DDBJ databases">
        <title>Draft genomic sequence of Geomonas sp. Red330.</title>
        <authorList>
            <person name="Itoh H."/>
            <person name="Zhenxing X."/>
            <person name="Ushijima N."/>
            <person name="Masuda Y."/>
            <person name="Shiratori Y."/>
            <person name="Senoo K."/>
        </authorList>
    </citation>
    <scope>NUCLEOTIDE SEQUENCE [LARGE SCALE GENOMIC DNA]</scope>
    <source>
        <strain evidence="2">Red330</strain>
    </source>
</reference>
<dbReference type="Gene3D" id="3.30.160.150">
    <property type="entry name" value="Lipoprotein like domain"/>
    <property type="match status" value="1"/>
</dbReference>
<dbReference type="GO" id="GO:0019867">
    <property type="term" value="C:outer membrane"/>
    <property type="evidence" value="ECO:0007669"/>
    <property type="project" value="InterPro"/>
</dbReference>
<dbReference type="AlphaFoldDB" id="A0A6V8MP47"/>
<dbReference type="GO" id="GO:0043165">
    <property type="term" value="P:Gram-negative-bacterium-type cell outer membrane assembly"/>
    <property type="evidence" value="ECO:0007669"/>
    <property type="project" value="InterPro"/>
</dbReference>
<dbReference type="InterPro" id="IPR007485">
    <property type="entry name" value="LPS_assembly_LptE"/>
</dbReference>
<keyword evidence="2" id="KW-1185">Reference proteome</keyword>
<evidence type="ECO:0000313" key="2">
    <source>
        <dbReference type="Proteomes" id="UP000556026"/>
    </source>
</evidence>